<dbReference type="PANTHER" id="PTHR11261">
    <property type="entry name" value="INTERPHOTORECEPTOR RETINOID-BINDING PROTEIN"/>
    <property type="match status" value="1"/>
</dbReference>
<keyword evidence="3" id="KW-1185">Reference proteome</keyword>
<dbReference type="OrthoDB" id="7266775at2"/>
<dbReference type="Proteomes" id="UP000027192">
    <property type="component" value="Unassembled WGS sequence"/>
</dbReference>
<evidence type="ECO:0000313" key="2">
    <source>
        <dbReference type="EMBL" id="KDM93466.1"/>
    </source>
</evidence>
<reference evidence="2 3" key="1">
    <citation type="submission" date="2014-04" db="EMBL/GenBank/DDBJ databases">
        <title>Draft genome sequence of Photobacterium halotolerans S2753: a solonamide, ngercheumicin and holomycin producer.</title>
        <authorList>
            <person name="Machado H.R."/>
            <person name="Gram L."/>
        </authorList>
    </citation>
    <scope>NUCLEOTIDE SEQUENCE [LARGE SCALE GENOMIC DNA]</scope>
    <source>
        <strain evidence="2 3">S2753</strain>
    </source>
</reference>
<name>A0A066RWH0_9GAMM</name>
<dbReference type="SMART" id="SM00245">
    <property type="entry name" value="TSPc"/>
    <property type="match status" value="1"/>
</dbReference>
<dbReference type="InterPro" id="IPR029045">
    <property type="entry name" value="ClpP/crotonase-like_dom_sf"/>
</dbReference>
<feature type="domain" description="Tail specific protease" evidence="1">
    <location>
        <begin position="252"/>
        <end position="454"/>
    </location>
</feature>
<dbReference type="GO" id="GO:0006508">
    <property type="term" value="P:proteolysis"/>
    <property type="evidence" value="ECO:0007669"/>
    <property type="project" value="InterPro"/>
</dbReference>
<dbReference type="AlphaFoldDB" id="A0A066RWH0"/>
<evidence type="ECO:0000259" key="1">
    <source>
        <dbReference type="SMART" id="SM00245"/>
    </source>
</evidence>
<organism evidence="2 3">
    <name type="scientific">Photobacterium galatheae</name>
    <dbReference type="NCBI Taxonomy" id="1654360"/>
    <lineage>
        <taxon>Bacteria</taxon>
        <taxon>Pseudomonadati</taxon>
        <taxon>Pseudomonadota</taxon>
        <taxon>Gammaproteobacteria</taxon>
        <taxon>Vibrionales</taxon>
        <taxon>Vibrionaceae</taxon>
        <taxon>Photobacterium</taxon>
    </lineage>
</organism>
<dbReference type="GO" id="GO:0008236">
    <property type="term" value="F:serine-type peptidase activity"/>
    <property type="evidence" value="ECO:0007669"/>
    <property type="project" value="InterPro"/>
</dbReference>
<dbReference type="STRING" id="1654360.EA58_00955"/>
<dbReference type="EMBL" id="JMIB01000002">
    <property type="protein sequence ID" value="KDM93466.1"/>
    <property type="molecule type" value="Genomic_DNA"/>
</dbReference>
<dbReference type="CDD" id="cd07563">
    <property type="entry name" value="Peptidase_S41_IRBP"/>
    <property type="match status" value="1"/>
</dbReference>
<dbReference type="SUPFAM" id="SSF52096">
    <property type="entry name" value="ClpP/crotonase"/>
    <property type="match status" value="1"/>
</dbReference>
<proteinExistence type="predicted"/>
<comment type="caution">
    <text evidence="2">The sequence shown here is derived from an EMBL/GenBank/DDBJ whole genome shotgun (WGS) entry which is preliminary data.</text>
</comment>
<dbReference type="RefSeq" id="WP_036747802.1">
    <property type="nucleotide sequence ID" value="NZ_JAGSGC010000001.1"/>
</dbReference>
<accession>A0A066RWH0</accession>
<protein>
    <recommendedName>
        <fullName evidence="1">Tail specific protease domain-containing protein</fullName>
    </recommendedName>
</protein>
<evidence type="ECO:0000313" key="3">
    <source>
        <dbReference type="Proteomes" id="UP000027192"/>
    </source>
</evidence>
<sequence>MHFSAYLSIPLMCTALMGCNSDSPPDSDAQIEGLWYSPLYGEIKKISADDVQTWQVTANSCFQSITLDPLDLMKKNSIRLDDTLIYRRPYDTAPVSYNYIHHLDEICTDGMIPTIDDPSYQFNAQEVFRVFWQDMKAHYAFFKERNIDWGQIDEKYYHDLSNQDEAGLLAVFSEILKQLSDGHTRLYFDLAQEPISYEAKPHLSALLIQEAIADGLSGEQIDHYVENQRQQMIENISQYMNAQTGTAFLQRAQNQDLGLNWGMIEQGSQSIGYLSVSHFVNYIDLSGIERQDISHANDKFNQLLDDVFVNLNETESLIIDIRDNEGGYDLQALELIKRFLTEEHLVWEISTAFEGSLWPSHSVYAKPARARRYQGDVILLTANGTFSAGESFALAMTTLPQVRIVGESTGGATSDTFPRMLPNGWFYEMSNEYYQNSDGENAEVLGVKPDIAVSPFERSARDAGLDSSLEKALEVIQNKS</sequence>
<dbReference type="Gene3D" id="3.30.750.44">
    <property type="match status" value="1"/>
</dbReference>
<dbReference type="InterPro" id="IPR005151">
    <property type="entry name" value="Tail-specific_protease"/>
</dbReference>
<gene>
    <name evidence="2" type="ORF">EA58_00955</name>
</gene>
<dbReference type="Gene3D" id="3.90.226.10">
    <property type="entry name" value="2-enoyl-CoA Hydratase, Chain A, domain 1"/>
    <property type="match status" value="1"/>
</dbReference>
<dbReference type="PANTHER" id="PTHR11261:SF3">
    <property type="entry name" value="RETINOL-BINDING PROTEIN 3"/>
    <property type="match status" value="1"/>
</dbReference>
<dbReference type="Pfam" id="PF03572">
    <property type="entry name" value="Peptidase_S41"/>
    <property type="match status" value="1"/>
</dbReference>